<dbReference type="EMBL" id="ML119137">
    <property type="protein sequence ID" value="RPB11273.1"/>
    <property type="molecule type" value="Genomic_DNA"/>
</dbReference>
<dbReference type="Proteomes" id="UP000277580">
    <property type="component" value="Unassembled WGS sequence"/>
</dbReference>
<dbReference type="AlphaFoldDB" id="A0A3N4KL25"/>
<dbReference type="PROSITE" id="PS00636">
    <property type="entry name" value="DNAJ_1"/>
    <property type="match status" value="1"/>
</dbReference>
<evidence type="ECO:0000313" key="5">
    <source>
        <dbReference type="Proteomes" id="UP000277580"/>
    </source>
</evidence>
<dbReference type="PRINTS" id="PR00625">
    <property type="entry name" value="JDOMAIN"/>
</dbReference>
<proteinExistence type="predicted"/>
<dbReference type="CDD" id="cd06257">
    <property type="entry name" value="DnaJ"/>
    <property type="match status" value="1"/>
</dbReference>
<dbReference type="InterPro" id="IPR018253">
    <property type="entry name" value="DnaJ_domain_CS"/>
</dbReference>
<dbReference type="FunFam" id="1.10.287.110:FF:000028">
    <property type="entry name" value="DnaJ domain protein"/>
    <property type="match status" value="1"/>
</dbReference>
<dbReference type="SUPFAM" id="SSF46565">
    <property type="entry name" value="Chaperone J-domain"/>
    <property type="match status" value="1"/>
</dbReference>
<dbReference type="InterPro" id="IPR052814">
    <property type="entry name" value="Peroxisomal_DnaJ"/>
</dbReference>
<evidence type="ECO:0000256" key="2">
    <source>
        <dbReference type="SAM" id="MobiDB-lite"/>
    </source>
</evidence>
<reference evidence="4 5" key="1">
    <citation type="journal article" date="2018" name="Nat. Ecol. Evol.">
        <title>Pezizomycetes genomes reveal the molecular basis of ectomycorrhizal truffle lifestyle.</title>
        <authorList>
            <person name="Murat C."/>
            <person name="Payen T."/>
            <person name="Noel B."/>
            <person name="Kuo A."/>
            <person name="Morin E."/>
            <person name="Chen J."/>
            <person name="Kohler A."/>
            <person name="Krizsan K."/>
            <person name="Balestrini R."/>
            <person name="Da Silva C."/>
            <person name="Montanini B."/>
            <person name="Hainaut M."/>
            <person name="Levati E."/>
            <person name="Barry K.W."/>
            <person name="Belfiori B."/>
            <person name="Cichocki N."/>
            <person name="Clum A."/>
            <person name="Dockter R.B."/>
            <person name="Fauchery L."/>
            <person name="Guy J."/>
            <person name="Iotti M."/>
            <person name="Le Tacon F."/>
            <person name="Lindquist E.A."/>
            <person name="Lipzen A."/>
            <person name="Malagnac F."/>
            <person name="Mello A."/>
            <person name="Molinier V."/>
            <person name="Miyauchi S."/>
            <person name="Poulain J."/>
            <person name="Riccioni C."/>
            <person name="Rubini A."/>
            <person name="Sitrit Y."/>
            <person name="Splivallo R."/>
            <person name="Traeger S."/>
            <person name="Wang M."/>
            <person name="Zifcakova L."/>
            <person name="Wipf D."/>
            <person name="Zambonelli A."/>
            <person name="Paolocci F."/>
            <person name="Nowrousian M."/>
            <person name="Ottonello S."/>
            <person name="Baldrian P."/>
            <person name="Spatafora J.W."/>
            <person name="Henrissat B."/>
            <person name="Nagy L.G."/>
            <person name="Aury J.M."/>
            <person name="Wincker P."/>
            <person name="Grigoriev I.V."/>
            <person name="Bonfante P."/>
            <person name="Martin F.M."/>
        </authorList>
    </citation>
    <scope>NUCLEOTIDE SEQUENCE [LARGE SCALE GENOMIC DNA]</scope>
    <source>
        <strain evidence="4 5">CCBAS932</strain>
    </source>
</reference>
<feature type="compositionally biased region" description="Low complexity" evidence="2">
    <location>
        <begin position="128"/>
        <end position="138"/>
    </location>
</feature>
<dbReference type="GO" id="GO:0005829">
    <property type="term" value="C:cytosol"/>
    <property type="evidence" value="ECO:0007669"/>
    <property type="project" value="TreeGrafter"/>
</dbReference>
<dbReference type="InterPro" id="IPR026894">
    <property type="entry name" value="DnaJ_X"/>
</dbReference>
<organism evidence="4 5">
    <name type="scientific">Morchella conica CCBAS932</name>
    <dbReference type="NCBI Taxonomy" id="1392247"/>
    <lineage>
        <taxon>Eukaryota</taxon>
        <taxon>Fungi</taxon>
        <taxon>Dikarya</taxon>
        <taxon>Ascomycota</taxon>
        <taxon>Pezizomycotina</taxon>
        <taxon>Pezizomycetes</taxon>
        <taxon>Pezizales</taxon>
        <taxon>Morchellaceae</taxon>
        <taxon>Morchella</taxon>
    </lineage>
</organism>
<keyword evidence="1" id="KW-0143">Chaperone</keyword>
<keyword evidence="5" id="KW-1185">Reference proteome</keyword>
<dbReference type="SMART" id="SM00271">
    <property type="entry name" value="DnaJ"/>
    <property type="match status" value="1"/>
</dbReference>
<dbReference type="Pfam" id="PF14308">
    <property type="entry name" value="DnaJ-X"/>
    <property type="match status" value="1"/>
</dbReference>
<dbReference type="InterPro" id="IPR001623">
    <property type="entry name" value="DnaJ_domain"/>
</dbReference>
<protein>
    <submittedName>
        <fullName evidence="4">DnaJ-domain-containing protein</fullName>
    </submittedName>
</protein>
<dbReference type="Gene3D" id="1.10.287.110">
    <property type="entry name" value="DnaJ domain"/>
    <property type="match status" value="1"/>
</dbReference>
<dbReference type="PANTHER" id="PTHR45006">
    <property type="entry name" value="DNAJ-LIKE PROTEIN 1"/>
    <property type="match status" value="1"/>
</dbReference>
<sequence length="410" mass="46614">MVEETSYYELLGVDENATALEIKKAYRKQAIIHHPDKNLDDPDAPIRFQEIGEAYQVLSDPALRKKYDTLGKEHAKPEAGFDDALELFNKIFGGDAFQDWVGEISLFKDIIAIMEIKNRESDPEEPESPSQSSTSRPPQFMVTDQSQEFPEEARAARRARRRSGGSKAVPPMSREARAEARKKAELAKYEQERQRAREERVETLSNNLIRKLSTLTDTKMKASDIRRFQRSIQGEAESLKLESFGLHILHTLGDIYLSRSHAFLDNSIPVVGSIGFCAMFNYVIEKTTDITETWGTLSCAMGAQTAVKQMHKAEEMGGDEWTVERKAEIEQLTTGKILLACWRSTKLELRKIIRDVCDRVLNGDEEYDLQKRRAEALIVVGEVFNSTYRDSTDDPSDNIYETLLYGASER</sequence>
<dbReference type="OrthoDB" id="552049at2759"/>
<evidence type="ECO:0000259" key="3">
    <source>
        <dbReference type="PROSITE" id="PS50076"/>
    </source>
</evidence>
<evidence type="ECO:0000313" key="4">
    <source>
        <dbReference type="EMBL" id="RPB11273.1"/>
    </source>
</evidence>
<dbReference type="GO" id="GO:0016558">
    <property type="term" value="P:protein import into peroxisome matrix"/>
    <property type="evidence" value="ECO:0007669"/>
    <property type="project" value="TreeGrafter"/>
</dbReference>
<feature type="compositionally biased region" description="Basic and acidic residues" evidence="2">
    <location>
        <begin position="174"/>
        <end position="184"/>
    </location>
</feature>
<dbReference type="STRING" id="1392247.A0A3N4KL25"/>
<dbReference type="PANTHER" id="PTHR45006:SF1">
    <property type="entry name" value="DNAJ-LIKE PROTEIN 1"/>
    <property type="match status" value="1"/>
</dbReference>
<evidence type="ECO:0000256" key="1">
    <source>
        <dbReference type="ARBA" id="ARBA00023186"/>
    </source>
</evidence>
<feature type="region of interest" description="Disordered" evidence="2">
    <location>
        <begin position="118"/>
        <end position="184"/>
    </location>
</feature>
<feature type="domain" description="J" evidence="3">
    <location>
        <begin position="6"/>
        <end position="71"/>
    </location>
</feature>
<gene>
    <name evidence="4" type="ORF">P167DRAFT_508316</name>
</gene>
<dbReference type="InterPro" id="IPR036869">
    <property type="entry name" value="J_dom_sf"/>
</dbReference>
<dbReference type="Pfam" id="PF00226">
    <property type="entry name" value="DnaJ"/>
    <property type="match status" value="1"/>
</dbReference>
<accession>A0A3N4KL25</accession>
<dbReference type="InParanoid" id="A0A3N4KL25"/>
<dbReference type="PROSITE" id="PS50076">
    <property type="entry name" value="DNAJ_2"/>
    <property type="match status" value="1"/>
</dbReference>
<name>A0A3N4KL25_9PEZI</name>